<sequence>VASHAAAHALHFGQIAEIVDQGTSSCVACGALYALIAYFTGWQGNMEKQQRGVAMAPVAQGMSRY</sequence>
<evidence type="ECO:0000313" key="1">
    <source>
        <dbReference type="EMBL" id="KAK3002394.1"/>
    </source>
</evidence>
<keyword evidence="2" id="KW-1185">Reference proteome</keyword>
<dbReference type="Proteomes" id="UP001188597">
    <property type="component" value="Unassembled WGS sequence"/>
</dbReference>
<accession>A0AA88V7R1</accession>
<feature type="non-terminal residue" evidence="1">
    <location>
        <position position="65"/>
    </location>
</feature>
<evidence type="ECO:0000313" key="2">
    <source>
        <dbReference type="Proteomes" id="UP001188597"/>
    </source>
</evidence>
<gene>
    <name evidence="1" type="ORF">RJ639_020874</name>
</gene>
<reference evidence="1" key="1">
    <citation type="submission" date="2022-12" db="EMBL/GenBank/DDBJ databases">
        <title>Draft genome assemblies for two species of Escallonia (Escalloniales).</title>
        <authorList>
            <person name="Chanderbali A."/>
            <person name="Dervinis C."/>
            <person name="Anghel I."/>
            <person name="Soltis D."/>
            <person name="Soltis P."/>
            <person name="Zapata F."/>
        </authorList>
    </citation>
    <scope>NUCLEOTIDE SEQUENCE</scope>
    <source>
        <strain evidence="1">UCBG64.0493</strain>
        <tissue evidence="1">Leaf</tissue>
    </source>
</reference>
<protein>
    <submittedName>
        <fullName evidence="1">Uncharacterized protein</fullName>
    </submittedName>
</protein>
<dbReference type="AlphaFoldDB" id="A0AA88V7R1"/>
<name>A0AA88V7R1_9ASTE</name>
<dbReference type="EMBL" id="JAVXUP010002604">
    <property type="protein sequence ID" value="KAK3002394.1"/>
    <property type="molecule type" value="Genomic_DNA"/>
</dbReference>
<organism evidence="1 2">
    <name type="scientific">Escallonia herrerae</name>
    <dbReference type="NCBI Taxonomy" id="1293975"/>
    <lineage>
        <taxon>Eukaryota</taxon>
        <taxon>Viridiplantae</taxon>
        <taxon>Streptophyta</taxon>
        <taxon>Embryophyta</taxon>
        <taxon>Tracheophyta</taxon>
        <taxon>Spermatophyta</taxon>
        <taxon>Magnoliopsida</taxon>
        <taxon>eudicotyledons</taxon>
        <taxon>Gunneridae</taxon>
        <taxon>Pentapetalae</taxon>
        <taxon>asterids</taxon>
        <taxon>campanulids</taxon>
        <taxon>Escalloniales</taxon>
        <taxon>Escalloniaceae</taxon>
        <taxon>Escallonia</taxon>
    </lineage>
</organism>
<proteinExistence type="predicted"/>
<comment type="caution">
    <text evidence="1">The sequence shown here is derived from an EMBL/GenBank/DDBJ whole genome shotgun (WGS) entry which is preliminary data.</text>
</comment>